<evidence type="ECO:0000256" key="4">
    <source>
        <dbReference type="ARBA" id="ARBA00022801"/>
    </source>
</evidence>
<dbReference type="EMBL" id="MFFU01000053">
    <property type="protein sequence ID" value="OGF15765.1"/>
    <property type="molecule type" value="Genomic_DNA"/>
</dbReference>
<accession>A0A1F5RMX1</accession>
<evidence type="ECO:0000256" key="2">
    <source>
        <dbReference type="ARBA" id="ARBA00022747"/>
    </source>
</evidence>
<evidence type="ECO:0000313" key="7">
    <source>
        <dbReference type="EMBL" id="OGF15765.1"/>
    </source>
</evidence>
<reference evidence="7 8" key="1">
    <citation type="journal article" date="2016" name="Nat. Commun.">
        <title>Thousands of microbial genomes shed light on interconnected biogeochemical processes in an aquifer system.</title>
        <authorList>
            <person name="Anantharaman K."/>
            <person name="Brown C.T."/>
            <person name="Hug L.A."/>
            <person name="Sharon I."/>
            <person name="Castelle C.J."/>
            <person name="Probst A.J."/>
            <person name="Thomas B.C."/>
            <person name="Singh A."/>
            <person name="Wilkins M.J."/>
            <person name="Karaoz U."/>
            <person name="Brodie E.L."/>
            <person name="Williams K.H."/>
            <person name="Hubbard S.S."/>
            <person name="Banfield J.F."/>
        </authorList>
    </citation>
    <scope>NUCLEOTIDE SEQUENCE [LARGE SCALE GENOMIC DNA]</scope>
</reference>
<dbReference type="Pfam" id="PF09520">
    <property type="entry name" value="RE_TdeIII"/>
    <property type="match status" value="1"/>
</dbReference>
<evidence type="ECO:0000256" key="6">
    <source>
        <dbReference type="ARBA" id="ARBA00093790"/>
    </source>
</evidence>
<dbReference type="AlphaFoldDB" id="A0A1F5RMX1"/>
<dbReference type="InterPro" id="IPR054785">
    <property type="entry name" value="HinfI"/>
</dbReference>
<keyword evidence="2" id="KW-0680">Restriction system</keyword>
<organism evidence="7 8">
    <name type="scientific">Candidatus Falkowbacteria bacterium RIFCSPHIGHO2_02_FULL_45_15</name>
    <dbReference type="NCBI Taxonomy" id="1797987"/>
    <lineage>
        <taxon>Bacteria</taxon>
        <taxon>Candidatus Falkowiibacteriota</taxon>
    </lineage>
</organism>
<dbReference type="InterPro" id="IPR019045">
    <property type="entry name" value="Restrct_endonuc_II_HinfI"/>
</dbReference>
<evidence type="ECO:0000313" key="8">
    <source>
        <dbReference type="Proteomes" id="UP000177691"/>
    </source>
</evidence>
<keyword evidence="3 7" id="KW-0255">Endonuclease</keyword>
<gene>
    <name evidence="7" type="ORF">A3D54_00015</name>
</gene>
<dbReference type="GO" id="GO:0004519">
    <property type="term" value="F:endonuclease activity"/>
    <property type="evidence" value="ECO:0007669"/>
    <property type="project" value="UniProtKB-KW"/>
</dbReference>
<dbReference type="Proteomes" id="UP000177691">
    <property type="component" value="Unassembled WGS sequence"/>
</dbReference>
<evidence type="ECO:0000256" key="1">
    <source>
        <dbReference type="ARBA" id="ARBA00022722"/>
    </source>
</evidence>
<proteinExistence type="predicted"/>
<protein>
    <recommendedName>
        <fullName evidence="6">type II site-specific deoxyribonuclease</fullName>
        <ecNumber evidence="6">3.1.21.4</ecNumber>
    </recommendedName>
</protein>
<sequence>MSDQKIKALIKESVLKLINNTISDKKIKKIVSKHEVKTHFVPMKYRILGGLLQSLNIQFGNFIEVLIHTIVEREKGLEIITALSGRKNIPLSLSAKTDSLIDQFITERQVNTDKQLSKQFEAFLSKIVVAQKSNDSSNIKKHDIDVLFKDKKTNVMYYLEVKYDDNHDTGKFVDINRKFLKTYAGLVKTLNIKDVKQLKPILYYLNRKIMKGNIYVPEETHIYRGEKLFKEFFAIQYEDLDDCLKNVSEDEEIIAIFDNLYKKIRYGK</sequence>
<name>A0A1F5RMX1_9BACT</name>
<comment type="catalytic activity">
    <reaction evidence="5">
        <text>Endonucleolytic cleavage of DNA to give specific double-stranded fragments with terminal 5'-phosphates.</text>
        <dbReference type="EC" id="3.1.21.4"/>
    </reaction>
</comment>
<evidence type="ECO:0000256" key="3">
    <source>
        <dbReference type="ARBA" id="ARBA00022759"/>
    </source>
</evidence>
<dbReference type="EC" id="3.1.21.4" evidence="6"/>
<dbReference type="NCBIfam" id="NF045831">
    <property type="entry name" value="restrict_HinfI"/>
    <property type="match status" value="1"/>
</dbReference>
<keyword evidence="1" id="KW-0540">Nuclease</keyword>
<comment type="caution">
    <text evidence="7">The sequence shown here is derived from an EMBL/GenBank/DDBJ whole genome shotgun (WGS) entry which is preliminary data.</text>
</comment>
<evidence type="ECO:0000256" key="5">
    <source>
        <dbReference type="ARBA" id="ARBA00093760"/>
    </source>
</evidence>
<keyword evidence="4" id="KW-0378">Hydrolase</keyword>